<dbReference type="EC" id="6.5.1.8" evidence="1"/>
<gene>
    <name evidence="12" type="ORF">SAMN05444682_104227</name>
</gene>
<keyword evidence="6 10" id="KW-0342">GTP-binding</keyword>
<evidence type="ECO:0000313" key="12">
    <source>
        <dbReference type="EMBL" id="SFI51861.1"/>
    </source>
</evidence>
<keyword evidence="4 10" id="KW-0547">Nucleotide-binding</keyword>
<keyword evidence="13" id="KW-1185">Reference proteome</keyword>
<organism evidence="12 13">
    <name type="scientific">Parapedobacter indicus</name>
    <dbReference type="NCBI Taxonomy" id="1477437"/>
    <lineage>
        <taxon>Bacteria</taxon>
        <taxon>Pseudomonadati</taxon>
        <taxon>Bacteroidota</taxon>
        <taxon>Sphingobacteriia</taxon>
        <taxon>Sphingobacteriales</taxon>
        <taxon>Sphingobacteriaceae</taxon>
        <taxon>Parapedobacter</taxon>
    </lineage>
</organism>
<dbReference type="SUPFAM" id="SSF103365">
    <property type="entry name" value="Hypothetical protein PH1602"/>
    <property type="match status" value="1"/>
</dbReference>
<dbReference type="InterPro" id="IPR001233">
    <property type="entry name" value="RtcB"/>
</dbReference>
<dbReference type="AlphaFoldDB" id="A0A1I3IVA9"/>
<accession>A0A1I3IVA9</accession>
<comment type="catalytic activity">
    <reaction evidence="8">
        <text>a 3'-end 3'-phospho-ribonucleotide-RNA + a 5'-end dephospho-ribonucleoside-RNA + GTP = a ribonucleotidyl-ribonucleotide-RNA + GMP + diphosphate</text>
        <dbReference type="Rhea" id="RHEA:68076"/>
        <dbReference type="Rhea" id="RHEA-COMP:10463"/>
        <dbReference type="Rhea" id="RHEA-COMP:13936"/>
        <dbReference type="Rhea" id="RHEA-COMP:17355"/>
        <dbReference type="ChEBI" id="CHEBI:33019"/>
        <dbReference type="ChEBI" id="CHEBI:37565"/>
        <dbReference type="ChEBI" id="CHEBI:58115"/>
        <dbReference type="ChEBI" id="CHEBI:83062"/>
        <dbReference type="ChEBI" id="CHEBI:138284"/>
        <dbReference type="ChEBI" id="CHEBI:173118"/>
        <dbReference type="EC" id="6.5.1.8"/>
    </reaction>
</comment>
<dbReference type="GO" id="GO:0003909">
    <property type="term" value="F:DNA ligase activity"/>
    <property type="evidence" value="ECO:0007669"/>
    <property type="project" value="TreeGrafter"/>
</dbReference>
<feature type="binding site" evidence="10">
    <location>
        <begin position="65"/>
        <end position="69"/>
    </location>
    <ligand>
        <name>GMP</name>
        <dbReference type="ChEBI" id="CHEBI:58115"/>
    </ligand>
</feature>
<evidence type="ECO:0000256" key="8">
    <source>
        <dbReference type="ARBA" id="ARBA00047746"/>
    </source>
</evidence>
<dbReference type="STRING" id="1477437.SAMN05444682_104227"/>
<evidence type="ECO:0000313" key="13">
    <source>
        <dbReference type="Proteomes" id="UP000198670"/>
    </source>
</evidence>
<evidence type="ECO:0000256" key="3">
    <source>
        <dbReference type="ARBA" id="ARBA00022723"/>
    </source>
</evidence>
<dbReference type="InterPro" id="IPR052915">
    <property type="entry name" value="RtcB-like"/>
</dbReference>
<evidence type="ECO:0000256" key="7">
    <source>
        <dbReference type="ARBA" id="ARBA00023211"/>
    </source>
</evidence>
<name>A0A1I3IVA9_9SPHI</name>
<dbReference type="GO" id="GO:0006281">
    <property type="term" value="P:DNA repair"/>
    <property type="evidence" value="ECO:0007669"/>
    <property type="project" value="TreeGrafter"/>
</dbReference>
<reference evidence="12 13" key="1">
    <citation type="submission" date="2016-10" db="EMBL/GenBank/DDBJ databases">
        <authorList>
            <person name="de Groot N.N."/>
        </authorList>
    </citation>
    <scope>NUCLEOTIDE SEQUENCE [LARGE SCALE GENOMIC DNA]</scope>
    <source>
        <strain evidence="12 13">RK1</strain>
    </source>
</reference>
<evidence type="ECO:0000256" key="2">
    <source>
        <dbReference type="ARBA" id="ARBA00022598"/>
    </source>
</evidence>
<feature type="active site" description="GMP-histidine intermediate" evidence="9">
    <location>
        <position position="233"/>
    </location>
</feature>
<keyword evidence="2 12" id="KW-0436">Ligase</keyword>
<dbReference type="PANTHER" id="PTHR43749:SF2">
    <property type="entry name" value="RNA-SPLICING LIGASE RTCB"/>
    <property type="match status" value="1"/>
</dbReference>
<feature type="binding site" evidence="10">
    <location>
        <begin position="177"/>
        <end position="178"/>
    </location>
    <ligand>
        <name>GMP</name>
        <dbReference type="ChEBI" id="CHEBI:58115"/>
    </ligand>
</feature>
<feature type="binding site" evidence="11">
    <location>
        <position position="66"/>
    </location>
    <ligand>
        <name>Mn(2+)</name>
        <dbReference type="ChEBI" id="CHEBI:29035"/>
        <label>1</label>
    </ligand>
</feature>
<dbReference type="GO" id="GO:0005525">
    <property type="term" value="F:GTP binding"/>
    <property type="evidence" value="ECO:0007669"/>
    <property type="project" value="UniProtKB-KW"/>
</dbReference>
<feature type="binding site" evidence="10">
    <location>
        <begin position="209"/>
        <end position="212"/>
    </location>
    <ligand>
        <name>GMP</name>
        <dbReference type="ChEBI" id="CHEBI:58115"/>
    </ligand>
</feature>
<keyword evidence="5" id="KW-0692">RNA repair</keyword>
<feature type="binding site" evidence="11">
    <location>
        <position position="177"/>
    </location>
    <ligand>
        <name>Mn(2+)</name>
        <dbReference type="ChEBI" id="CHEBI:29035"/>
        <label>2</label>
    </ligand>
</feature>
<dbReference type="GO" id="GO:0030145">
    <property type="term" value="F:manganese ion binding"/>
    <property type="evidence" value="ECO:0007669"/>
    <property type="project" value="TreeGrafter"/>
</dbReference>
<evidence type="ECO:0000256" key="9">
    <source>
        <dbReference type="PIRSR" id="PIRSR601233-1"/>
    </source>
</evidence>
<dbReference type="GO" id="GO:0042245">
    <property type="term" value="P:RNA repair"/>
    <property type="evidence" value="ECO:0007669"/>
    <property type="project" value="UniProtKB-KW"/>
</dbReference>
<comment type="cofactor">
    <cofactor evidence="11">
        <name>Mn(2+)</name>
        <dbReference type="ChEBI" id="CHEBI:29035"/>
    </cofactor>
    <text evidence="11">Binds 2 manganese ions per subunit.</text>
</comment>
<dbReference type="GO" id="GO:0170057">
    <property type="term" value="F:RNA ligase (GTP) activity"/>
    <property type="evidence" value="ECO:0007669"/>
    <property type="project" value="UniProtKB-EC"/>
</dbReference>
<evidence type="ECO:0000256" key="4">
    <source>
        <dbReference type="ARBA" id="ARBA00022741"/>
    </source>
</evidence>
<evidence type="ECO:0000256" key="6">
    <source>
        <dbReference type="ARBA" id="ARBA00023134"/>
    </source>
</evidence>
<evidence type="ECO:0000256" key="1">
    <source>
        <dbReference type="ARBA" id="ARBA00012726"/>
    </source>
</evidence>
<evidence type="ECO:0000256" key="10">
    <source>
        <dbReference type="PIRSR" id="PIRSR601233-2"/>
    </source>
</evidence>
<keyword evidence="3 11" id="KW-0479">Metal-binding</keyword>
<dbReference type="PANTHER" id="PTHR43749">
    <property type="entry name" value="RNA-SPLICING LIGASE RTCB"/>
    <property type="match status" value="1"/>
</dbReference>
<dbReference type="Proteomes" id="UP000198670">
    <property type="component" value="Unassembled WGS sequence"/>
</dbReference>
<dbReference type="RefSeq" id="WP_218146537.1">
    <property type="nucleotide sequence ID" value="NZ_FOQO01000004.1"/>
</dbReference>
<feature type="binding site" evidence="10">
    <location>
        <begin position="233"/>
        <end position="236"/>
    </location>
    <ligand>
        <name>GMP</name>
        <dbReference type="ChEBI" id="CHEBI:58115"/>
    </ligand>
</feature>
<dbReference type="GO" id="GO:0006396">
    <property type="term" value="P:RNA processing"/>
    <property type="evidence" value="ECO:0007669"/>
    <property type="project" value="InterPro"/>
</dbReference>
<proteinExistence type="predicted"/>
<dbReference type="Gene3D" id="3.90.1860.10">
    <property type="entry name" value="tRNA-splicing ligase RtcB"/>
    <property type="match status" value="1"/>
</dbReference>
<keyword evidence="7 11" id="KW-0464">Manganese</keyword>
<protein>
    <recommendedName>
        <fullName evidence="1">3'-phosphate/5'-hydroxy nucleic acid ligase</fullName>
        <ecNumber evidence="1">6.5.1.8</ecNumber>
    </recommendedName>
</protein>
<dbReference type="EMBL" id="FOQO01000004">
    <property type="protein sequence ID" value="SFI51861.1"/>
    <property type="molecule type" value="Genomic_DNA"/>
</dbReference>
<dbReference type="InterPro" id="IPR036025">
    <property type="entry name" value="RtcB-like_sf"/>
</dbReference>
<dbReference type="Pfam" id="PF01139">
    <property type="entry name" value="RtcB"/>
    <property type="match status" value="1"/>
</dbReference>
<evidence type="ECO:0000256" key="11">
    <source>
        <dbReference type="PIRSR" id="PIRSR601233-3"/>
    </source>
</evidence>
<sequence>MTYLEGAKDRYAKALVDHTRFGMREVHASPNDHGVFESDAFRSIPLLRKLHGKAIKQFGTSGGGNHFVEFGEVTLTAPHPELDLKPGSYVGLLSHSGSRGIGASIAQYYTKAAMAQCPLPKEAQQLAWLDLDTHLGMEYWIAMQLAGEYAAACHSDIHRRLIRAVGGRIMARVEHHHNFAWKEIHEGREIVVHRKGATPAGNGVVGYIPGSMVDKGYLVVGRGHAESLHSASHGAGRMHPRNAARRMWSPSEMKKVLTQHRVTLIGGSLEEAPMAYKRIAEVMAAQKELVDIIGTFQPRIVRMDG</sequence>
<evidence type="ECO:0000256" key="5">
    <source>
        <dbReference type="ARBA" id="ARBA00022800"/>
    </source>
</evidence>
<feature type="binding site" evidence="11">
    <location>
        <position position="95"/>
    </location>
    <ligand>
        <name>Mn(2+)</name>
        <dbReference type="ChEBI" id="CHEBI:29035"/>
        <label>2</label>
    </ligand>
</feature>